<gene>
    <name evidence="7" type="ORF">GCM10022402_05950</name>
</gene>
<keyword evidence="3" id="KW-0560">Oxidoreductase</keyword>
<evidence type="ECO:0000256" key="4">
    <source>
        <dbReference type="ARBA" id="ARBA00023033"/>
    </source>
</evidence>
<dbReference type="EMBL" id="BAABDD010000002">
    <property type="protein sequence ID" value="GAA3728060.1"/>
    <property type="molecule type" value="Genomic_DNA"/>
</dbReference>
<protein>
    <submittedName>
        <fullName evidence="7">LLM class F420-dependent oxidoreductase</fullName>
    </submittedName>
</protein>
<dbReference type="Proteomes" id="UP001500908">
    <property type="component" value="Unassembled WGS sequence"/>
</dbReference>
<keyword evidence="8" id="KW-1185">Reference proteome</keyword>
<name>A0ABP7EZJ4_9ACTN</name>
<dbReference type="InterPro" id="IPR050172">
    <property type="entry name" value="SsuD_RutA_monooxygenase"/>
</dbReference>
<accession>A0ABP7EZJ4</accession>
<feature type="region of interest" description="Disordered" evidence="5">
    <location>
        <begin position="161"/>
        <end position="182"/>
    </location>
</feature>
<dbReference type="InterPro" id="IPR011251">
    <property type="entry name" value="Luciferase-like_dom"/>
</dbReference>
<evidence type="ECO:0000313" key="8">
    <source>
        <dbReference type="Proteomes" id="UP001500908"/>
    </source>
</evidence>
<evidence type="ECO:0000256" key="5">
    <source>
        <dbReference type="SAM" id="MobiDB-lite"/>
    </source>
</evidence>
<keyword evidence="4" id="KW-0503">Monooxygenase</keyword>
<evidence type="ECO:0000256" key="1">
    <source>
        <dbReference type="ARBA" id="ARBA00022630"/>
    </source>
</evidence>
<feature type="domain" description="Luciferase-like" evidence="6">
    <location>
        <begin position="6"/>
        <end position="249"/>
    </location>
</feature>
<dbReference type="NCBIfam" id="TIGR03560">
    <property type="entry name" value="F420_Rv1855c"/>
    <property type="match status" value="1"/>
</dbReference>
<proteinExistence type="predicted"/>
<evidence type="ECO:0000256" key="3">
    <source>
        <dbReference type="ARBA" id="ARBA00023002"/>
    </source>
</evidence>
<feature type="compositionally biased region" description="Pro residues" evidence="5">
    <location>
        <begin position="165"/>
        <end position="175"/>
    </location>
</feature>
<dbReference type="InterPro" id="IPR036661">
    <property type="entry name" value="Luciferase-like_sf"/>
</dbReference>
<dbReference type="SUPFAM" id="SSF51679">
    <property type="entry name" value="Bacterial luciferase-like"/>
    <property type="match status" value="1"/>
</dbReference>
<dbReference type="PANTHER" id="PTHR42847">
    <property type="entry name" value="ALKANESULFONATE MONOOXYGENASE"/>
    <property type="match status" value="1"/>
</dbReference>
<evidence type="ECO:0000259" key="6">
    <source>
        <dbReference type="Pfam" id="PF00296"/>
    </source>
</evidence>
<dbReference type="InterPro" id="IPR019952">
    <property type="entry name" value="F420_OxRdatse_Rv1855c_pred"/>
</dbReference>
<evidence type="ECO:0000256" key="2">
    <source>
        <dbReference type="ARBA" id="ARBA00022643"/>
    </source>
</evidence>
<keyword evidence="2" id="KW-0288">FMN</keyword>
<comment type="caution">
    <text evidence="7">The sequence shown here is derived from an EMBL/GenBank/DDBJ whole genome shotgun (WGS) entry which is preliminary data.</text>
</comment>
<sequence>MRLRIFTEPQQGASYETLLAVAKASEQLGFEAFFRSDHYLRMGDVDGLPGPTDSWVTLAGIARETQTIRLGTLMTAATFRYPGPLAVSVAQVDQMSRGRLEFGFGAGWYEAEHTAYGIPFPATAHERFDRFEEQLAIITGLWDTPVGETFRFEGRHYRLADSPGLPKPAQSPRPPVIIGGSGPKRTPRLAAGYADEYNVGFSSVKETEAAFARTRGAVEAVGRSAPMAYSAAQVVCCGRDDAEVARRAAAIGRDPEQLKIDGLAGSPAEVVDKIGQFAEIGTERIYLQVLDLTDLDHLELIASQVAPQVD</sequence>
<dbReference type="PANTHER" id="PTHR42847:SF4">
    <property type="entry name" value="ALKANESULFONATE MONOOXYGENASE-RELATED"/>
    <property type="match status" value="1"/>
</dbReference>
<organism evidence="7 8">
    <name type="scientific">Salinactinospora qingdaonensis</name>
    <dbReference type="NCBI Taxonomy" id="702744"/>
    <lineage>
        <taxon>Bacteria</taxon>
        <taxon>Bacillati</taxon>
        <taxon>Actinomycetota</taxon>
        <taxon>Actinomycetes</taxon>
        <taxon>Streptosporangiales</taxon>
        <taxon>Nocardiopsidaceae</taxon>
        <taxon>Salinactinospora</taxon>
    </lineage>
</organism>
<dbReference type="Gene3D" id="3.20.20.30">
    <property type="entry name" value="Luciferase-like domain"/>
    <property type="match status" value="1"/>
</dbReference>
<dbReference type="Pfam" id="PF00296">
    <property type="entry name" value="Bac_luciferase"/>
    <property type="match status" value="1"/>
</dbReference>
<evidence type="ECO:0000313" key="7">
    <source>
        <dbReference type="EMBL" id="GAA3728060.1"/>
    </source>
</evidence>
<keyword evidence="1" id="KW-0285">Flavoprotein</keyword>
<dbReference type="RefSeq" id="WP_344966992.1">
    <property type="nucleotide sequence ID" value="NZ_BAABDD010000002.1"/>
</dbReference>
<reference evidence="8" key="1">
    <citation type="journal article" date="2019" name="Int. J. Syst. Evol. Microbiol.">
        <title>The Global Catalogue of Microorganisms (GCM) 10K type strain sequencing project: providing services to taxonomists for standard genome sequencing and annotation.</title>
        <authorList>
            <consortium name="The Broad Institute Genomics Platform"/>
            <consortium name="The Broad Institute Genome Sequencing Center for Infectious Disease"/>
            <person name="Wu L."/>
            <person name="Ma J."/>
        </authorList>
    </citation>
    <scope>NUCLEOTIDE SEQUENCE [LARGE SCALE GENOMIC DNA]</scope>
    <source>
        <strain evidence="8">JCM 17137</strain>
    </source>
</reference>